<reference evidence="1 2" key="1">
    <citation type="journal article" date="2021" name="Microbiol. Spectr.">
        <title>A Single Bacterium Capable of Oxidation and Reduction of Iron at Circumneutral pH.</title>
        <authorList>
            <person name="Kato S."/>
            <person name="Ohkuma M."/>
        </authorList>
    </citation>
    <scope>NUCLEOTIDE SEQUENCE [LARGE SCALE GENOMIC DNA]</scope>
    <source>
        <strain evidence="1 2">MIZ03</strain>
    </source>
</reference>
<evidence type="ECO:0008006" key="3">
    <source>
        <dbReference type="Google" id="ProtNLM"/>
    </source>
</evidence>
<dbReference type="EMBL" id="AP024238">
    <property type="protein sequence ID" value="BCO25555.1"/>
    <property type="molecule type" value="Genomic_DNA"/>
</dbReference>
<evidence type="ECO:0000313" key="2">
    <source>
        <dbReference type="Proteomes" id="UP000824366"/>
    </source>
</evidence>
<keyword evidence="2" id="KW-1185">Reference proteome</keyword>
<protein>
    <recommendedName>
        <fullName evidence="3">Nif11 domain-containing protein</fullName>
    </recommendedName>
</protein>
<proteinExistence type="predicted"/>
<sequence length="125" mass="12934">MSLSDQTLTALQTLMAQDSALLAQVQGAEETAQAVSYIAQAAAQKGITVSAAELSAYFETRRQGASTQALSDEQLEAVAGGVSDTDKLILLSVFTLGLGCIAFSAGQAVGHPDNPELIGIKQKFC</sequence>
<dbReference type="Proteomes" id="UP000824366">
    <property type="component" value="Chromosome"/>
</dbReference>
<evidence type="ECO:0000313" key="1">
    <source>
        <dbReference type="EMBL" id="BCO25555.1"/>
    </source>
</evidence>
<gene>
    <name evidence="1" type="ORF">MIZ03_0416</name>
</gene>
<organism evidence="1 2">
    <name type="scientific">Rhodoferax lithotrophicus</name>
    <dbReference type="NCBI Taxonomy" id="2798804"/>
    <lineage>
        <taxon>Bacteria</taxon>
        <taxon>Pseudomonadati</taxon>
        <taxon>Pseudomonadota</taxon>
        <taxon>Betaproteobacteria</taxon>
        <taxon>Burkholderiales</taxon>
        <taxon>Comamonadaceae</taxon>
        <taxon>Rhodoferax</taxon>
    </lineage>
</organism>
<accession>A0ABM7MH60</accession>
<dbReference type="RefSeq" id="WP_223907407.1">
    <property type="nucleotide sequence ID" value="NZ_AP024238.1"/>
</dbReference>
<name>A0ABM7MH60_9BURK</name>